<dbReference type="KEGG" id="acan:ACA1_097380"/>
<keyword evidence="1" id="KW-0812">Transmembrane</keyword>
<keyword evidence="1" id="KW-0472">Membrane</keyword>
<dbReference type="VEuPathDB" id="AmoebaDB:ACA1_097380"/>
<gene>
    <name evidence="2" type="ORF">ACA1_097380</name>
</gene>
<name>L8GJR1_ACACF</name>
<dbReference type="AlphaFoldDB" id="L8GJR1"/>
<evidence type="ECO:0000313" key="2">
    <source>
        <dbReference type="EMBL" id="ELR13054.1"/>
    </source>
</evidence>
<keyword evidence="3" id="KW-1185">Reference proteome</keyword>
<dbReference type="GeneID" id="14913171"/>
<dbReference type="EMBL" id="KB008103">
    <property type="protein sequence ID" value="ELR13054.1"/>
    <property type="molecule type" value="Genomic_DNA"/>
</dbReference>
<dbReference type="Proteomes" id="UP000011083">
    <property type="component" value="Unassembled WGS sequence"/>
</dbReference>
<organism evidence="2 3">
    <name type="scientific">Acanthamoeba castellanii (strain ATCC 30010 / Neff)</name>
    <dbReference type="NCBI Taxonomy" id="1257118"/>
    <lineage>
        <taxon>Eukaryota</taxon>
        <taxon>Amoebozoa</taxon>
        <taxon>Discosea</taxon>
        <taxon>Longamoebia</taxon>
        <taxon>Centramoebida</taxon>
        <taxon>Acanthamoebidae</taxon>
        <taxon>Acanthamoeba</taxon>
    </lineage>
</organism>
<sequence>MESSLPLSVNETQGERVVVHNKAASHGAGGIVMPAGVYLDGDDESELAQAEKGETVSLPLNKLGLIDIYFATDAQTFNPNDYHPLLEGRLSKDEFLDFLSHLNQDIREQVGGQVKKGWIYATLALILVWVLLSLWHGAKAFKHHNASIIDFFPMPIFIGFMIFLIKRTSSRRTAQNVARAVTSACKQLNDKYGKRGLHFRFVYDRYDSENANLLEIEIVPVPPQAALLLVVGPPK</sequence>
<dbReference type="RefSeq" id="XP_004335067.1">
    <property type="nucleotide sequence ID" value="XM_004335019.1"/>
</dbReference>
<reference evidence="2 3" key="1">
    <citation type="journal article" date="2013" name="Genome Biol.">
        <title>Genome of Acanthamoeba castellanii highlights extensive lateral gene transfer and early evolution of tyrosine kinase signaling.</title>
        <authorList>
            <person name="Clarke M."/>
            <person name="Lohan A.J."/>
            <person name="Liu B."/>
            <person name="Lagkouvardos I."/>
            <person name="Roy S."/>
            <person name="Zafar N."/>
            <person name="Bertelli C."/>
            <person name="Schilde C."/>
            <person name="Kianianmomeni A."/>
            <person name="Burglin T.R."/>
            <person name="Frech C."/>
            <person name="Turcotte B."/>
            <person name="Kopec K.O."/>
            <person name="Synnott J.M."/>
            <person name="Choo C."/>
            <person name="Paponov I."/>
            <person name="Finkler A."/>
            <person name="Soon Heng Tan C."/>
            <person name="Hutchins A.P."/>
            <person name="Weinmeier T."/>
            <person name="Rattei T."/>
            <person name="Chu J.S."/>
            <person name="Gimenez G."/>
            <person name="Irimia M."/>
            <person name="Rigden D.J."/>
            <person name="Fitzpatrick D.A."/>
            <person name="Lorenzo-Morales J."/>
            <person name="Bateman A."/>
            <person name="Chiu C.H."/>
            <person name="Tang P."/>
            <person name="Hegemann P."/>
            <person name="Fromm H."/>
            <person name="Raoult D."/>
            <person name="Greub G."/>
            <person name="Miranda-Saavedra D."/>
            <person name="Chen N."/>
            <person name="Nash P."/>
            <person name="Ginger M.L."/>
            <person name="Horn M."/>
            <person name="Schaap P."/>
            <person name="Caler L."/>
            <person name="Loftus B."/>
        </authorList>
    </citation>
    <scope>NUCLEOTIDE SEQUENCE [LARGE SCALE GENOMIC DNA]</scope>
    <source>
        <strain evidence="2 3">Neff</strain>
    </source>
</reference>
<evidence type="ECO:0000256" key="1">
    <source>
        <dbReference type="SAM" id="Phobius"/>
    </source>
</evidence>
<keyword evidence="1" id="KW-1133">Transmembrane helix</keyword>
<feature type="transmembrane region" description="Helical" evidence="1">
    <location>
        <begin position="147"/>
        <end position="165"/>
    </location>
</feature>
<evidence type="ECO:0000313" key="3">
    <source>
        <dbReference type="Proteomes" id="UP000011083"/>
    </source>
</evidence>
<proteinExistence type="predicted"/>
<accession>L8GJR1</accession>
<feature type="transmembrane region" description="Helical" evidence="1">
    <location>
        <begin position="117"/>
        <end position="135"/>
    </location>
</feature>
<protein>
    <submittedName>
        <fullName evidence="2">Uncharacterized protein</fullName>
    </submittedName>
</protein>